<comment type="caution">
    <text evidence="8">The sequence shown here is derived from an EMBL/GenBank/DDBJ whole genome shotgun (WGS) entry which is preliminary data.</text>
</comment>
<dbReference type="GO" id="GO:0016652">
    <property type="term" value="F:oxidoreductase activity, acting on NAD(P)H as acceptor"/>
    <property type="evidence" value="ECO:0007669"/>
    <property type="project" value="UniProtKB-UniRule"/>
</dbReference>
<comment type="function">
    <text evidence="6">Also exhibits azoreductase activity. Catalyzes the reductive cleavage of the azo bond in aromatic azo compounds to the corresponding amines.</text>
</comment>
<accession>A0A5B1LYW9</accession>
<dbReference type="SUPFAM" id="SSF52218">
    <property type="entry name" value="Flavoproteins"/>
    <property type="match status" value="1"/>
</dbReference>
<dbReference type="GO" id="GO:0010181">
    <property type="term" value="F:FMN binding"/>
    <property type="evidence" value="ECO:0007669"/>
    <property type="project" value="UniProtKB-UniRule"/>
</dbReference>
<keyword evidence="2 6" id="KW-0288">FMN</keyword>
<comment type="subunit">
    <text evidence="6">Homodimer.</text>
</comment>
<feature type="domain" description="Flavodoxin-like fold" evidence="7">
    <location>
        <begin position="6"/>
        <end position="202"/>
    </location>
</feature>
<comment type="function">
    <text evidence="6">Quinone reductase that provides resistance to thiol-specific stress caused by electrophilic quinones.</text>
</comment>
<comment type="similarity">
    <text evidence="6">Belongs to the azoreductase type 1 family.</text>
</comment>
<dbReference type="InterPro" id="IPR050104">
    <property type="entry name" value="FMN-dep_NADH:Q_OxRdtase_AzoR1"/>
</dbReference>
<evidence type="ECO:0000256" key="2">
    <source>
        <dbReference type="ARBA" id="ARBA00022643"/>
    </source>
</evidence>
<dbReference type="EC" id="1.7.1.17" evidence="6"/>
<evidence type="ECO:0000256" key="1">
    <source>
        <dbReference type="ARBA" id="ARBA00022630"/>
    </source>
</evidence>
<comment type="cofactor">
    <cofactor evidence="6">
        <name>FMN</name>
        <dbReference type="ChEBI" id="CHEBI:58210"/>
    </cofactor>
    <text evidence="6">Binds 1 FMN per subunit.</text>
</comment>
<dbReference type="PANTHER" id="PTHR43741:SF4">
    <property type="entry name" value="FMN-DEPENDENT NADH:QUINONE OXIDOREDUCTASE"/>
    <property type="match status" value="1"/>
</dbReference>
<evidence type="ECO:0000256" key="6">
    <source>
        <dbReference type="HAMAP-Rule" id="MF_01216"/>
    </source>
</evidence>
<feature type="binding site" evidence="6">
    <location>
        <begin position="101"/>
        <end position="104"/>
    </location>
    <ligand>
        <name>FMN</name>
        <dbReference type="ChEBI" id="CHEBI:58210"/>
    </ligand>
</feature>
<feature type="binding site" evidence="6">
    <location>
        <begin position="146"/>
        <end position="149"/>
    </location>
    <ligand>
        <name>FMN</name>
        <dbReference type="ChEBI" id="CHEBI:58210"/>
    </ligand>
</feature>
<comment type="catalytic activity">
    <reaction evidence="6">
        <text>2 a quinone + NADH + H(+) = 2 a 1,4-benzosemiquinone + NAD(+)</text>
        <dbReference type="Rhea" id="RHEA:65952"/>
        <dbReference type="ChEBI" id="CHEBI:15378"/>
        <dbReference type="ChEBI" id="CHEBI:57540"/>
        <dbReference type="ChEBI" id="CHEBI:57945"/>
        <dbReference type="ChEBI" id="CHEBI:132124"/>
        <dbReference type="ChEBI" id="CHEBI:134225"/>
    </reaction>
</comment>
<dbReference type="GO" id="GO:0016655">
    <property type="term" value="F:oxidoreductase activity, acting on NAD(P)H, quinone or similar compound as acceptor"/>
    <property type="evidence" value="ECO:0007669"/>
    <property type="project" value="InterPro"/>
</dbReference>
<keyword evidence="9" id="KW-1185">Reference proteome</keyword>
<dbReference type="InterPro" id="IPR023048">
    <property type="entry name" value="NADH:quinone_OxRdtase_FMN_depd"/>
</dbReference>
<dbReference type="InterPro" id="IPR029039">
    <property type="entry name" value="Flavoprotein-like_sf"/>
</dbReference>
<reference evidence="8 9" key="1">
    <citation type="submission" date="2019-09" db="EMBL/GenBank/DDBJ databases">
        <title>Nocardioides panacisoli sp. nov., isolated from the soil of a ginseng field.</title>
        <authorList>
            <person name="Cho C."/>
        </authorList>
    </citation>
    <scope>NUCLEOTIDE SEQUENCE [LARGE SCALE GENOMIC DNA]</scope>
    <source>
        <strain evidence="8 9">BN140041</strain>
    </source>
</reference>
<name>A0A5B1LYW9_9ACTN</name>
<evidence type="ECO:0000313" key="9">
    <source>
        <dbReference type="Proteomes" id="UP000324351"/>
    </source>
</evidence>
<dbReference type="EMBL" id="VUJW01000010">
    <property type="protein sequence ID" value="KAA1425872.1"/>
    <property type="molecule type" value="Genomic_DNA"/>
</dbReference>
<proteinExistence type="inferred from homology"/>
<comment type="caution">
    <text evidence="6">Lacks conserved residue(s) required for the propagation of feature annotation.</text>
</comment>
<dbReference type="Proteomes" id="UP000324351">
    <property type="component" value="Unassembled WGS sequence"/>
</dbReference>
<evidence type="ECO:0000256" key="3">
    <source>
        <dbReference type="ARBA" id="ARBA00023002"/>
    </source>
</evidence>
<reference evidence="8 9" key="2">
    <citation type="submission" date="2019-09" db="EMBL/GenBank/DDBJ databases">
        <authorList>
            <person name="Jin C."/>
        </authorList>
    </citation>
    <scope>NUCLEOTIDE SEQUENCE [LARGE SCALE GENOMIC DNA]</scope>
    <source>
        <strain evidence="8 9">BN140041</strain>
    </source>
</reference>
<dbReference type="HAMAP" id="MF_01216">
    <property type="entry name" value="Azoreductase_type1"/>
    <property type="match status" value="1"/>
</dbReference>
<evidence type="ECO:0000256" key="4">
    <source>
        <dbReference type="ARBA" id="ARBA00023027"/>
    </source>
</evidence>
<keyword evidence="1 6" id="KW-0285">Flavoprotein</keyword>
<evidence type="ECO:0000313" key="8">
    <source>
        <dbReference type="EMBL" id="KAA1425872.1"/>
    </source>
</evidence>
<keyword evidence="3 6" id="KW-0560">Oxidoreductase</keyword>
<protein>
    <recommendedName>
        <fullName evidence="6">FMN dependent NADH:quinone oxidoreductase</fullName>
        <ecNumber evidence="6">1.6.5.-</ecNumber>
    </recommendedName>
    <alternativeName>
        <fullName evidence="6">Azo-dye reductase</fullName>
    </alternativeName>
    <alternativeName>
        <fullName evidence="6">FMN-dependent NADH-azo compound oxidoreductase</fullName>
    </alternativeName>
    <alternativeName>
        <fullName evidence="6">FMN-dependent NADH-azoreductase</fullName>
        <ecNumber evidence="6">1.7.1.17</ecNumber>
    </alternativeName>
</protein>
<dbReference type="InterPro" id="IPR003680">
    <property type="entry name" value="Flavodoxin_fold"/>
</dbReference>
<organism evidence="8 9">
    <name type="scientific">Nocardioides antri</name>
    <dbReference type="NCBI Taxonomy" id="2607659"/>
    <lineage>
        <taxon>Bacteria</taxon>
        <taxon>Bacillati</taxon>
        <taxon>Actinomycetota</taxon>
        <taxon>Actinomycetes</taxon>
        <taxon>Propionibacteriales</taxon>
        <taxon>Nocardioidaceae</taxon>
        <taxon>Nocardioides</taxon>
    </lineage>
</organism>
<evidence type="ECO:0000256" key="5">
    <source>
        <dbReference type="ARBA" id="ARBA00048542"/>
    </source>
</evidence>
<dbReference type="Gene3D" id="3.40.50.360">
    <property type="match status" value="1"/>
</dbReference>
<keyword evidence="4 6" id="KW-0520">NAD</keyword>
<dbReference type="Pfam" id="PF02525">
    <property type="entry name" value="Flavodoxin_2"/>
    <property type="match status" value="1"/>
</dbReference>
<evidence type="ECO:0000259" key="7">
    <source>
        <dbReference type="Pfam" id="PF02525"/>
    </source>
</evidence>
<dbReference type="AlphaFoldDB" id="A0A5B1LYW9"/>
<sequence>MLVTRRLLHLIATPRGLASNTGRISSVLLEALHDRYDDLEVQALDLFSADLPAVAGTNIKSKYALMTGQALDDEARSSWREIERTIETFLAADLYLVTAPMWNFGVPYALKYYIDAIIQPGYLFEYDEDGQPRGMVHDRRMVCVTSRGGDYSQGPMMQFDFLESYLRAIFGFVGIADITFFNVQPMDVTSELRRSASRAAIRDVRSWVAQGAWDGSPTEVSDLLPADVKPQVIVE</sequence>
<gene>
    <name evidence="6" type="primary">azoR</name>
    <name evidence="8" type="ORF">F0U47_16120</name>
</gene>
<dbReference type="EC" id="1.6.5.-" evidence="6"/>
<dbReference type="GO" id="GO:0009055">
    <property type="term" value="F:electron transfer activity"/>
    <property type="evidence" value="ECO:0007669"/>
    <property type="project" value="UniProtKB-UniRule"/>
</dbReference>
<comment type="catalytic activity">
    <reaction evidence="5">
        <text>N,N-dimethyl-1,4-phenylenediamine + anthranilate + 2 NAD(+) = 2-(4-dimethylaminophenyl)diazenylbenzoate + 2 NADH + 2 H(+)</text>
        <dbReference type="Rhea" id="RHEA:55872"/>
        <dbReference type="ChEBI" id="CHEBI:15378"/>
        <dbReference type="ChEBI" id="CHEBI:15783"/>
        <dbReference type="ChEBI" id="CHEBI:16567"/>
        <dbReference type="ChEBI" id="CHEBI:57540"/>
        <dbReference type="ChEBI" id="CHEBI:57945"/>
        <dbReference type="ChEBI" id="CHEBI:71579"/>
        <dbReference type="EC" id="1.7.1.17"/>
    </reaction>
    <physiologicalReaction direction="right-to-left" evidence="5">
        <dbReference type="Rhea" id="RHEA:55874"/>
    </physiologicalReaction>
</comment>
<dbReference type="PANTHER" id="PTHR43741">
    <property type="entry name" value="FMN-DEPENDENT NADH-AZOREDUCTASE 1"/>
    <property type="match status" value="1"/>
</dbReference>